<dbReference type="Proteomes" id="UP000293036">
    <property type="component" value="Unassembled WGS sequence"/>
</dbReference>
<evidence type="ECO:0000313" key="3">
    <source>
        <dbReference type="Proteomes" id="UP000293036"/>
    </source>
</evidence>
<sequence>MEESIQWTEDMLGAGFVSAIINLEPVAGVPQRCAITKHLPENDPQSSAHPNQPLQREFILIAIHGWNDYFYHKEFARFISSIGGHFYAIDLRRYGRAHQDGEPWGYTNSLTVYDEEIQCALTIARTEHPELPIVVYGHSTGGLTVSLWADRHPNDFDGLILNSPWLYTDLSGVKMFVLKPIAKLLAKVKPLHIFATQDDGFYQKILSGQHALSADDDPNDPFFTTGWEADARFRHFPTFPVRAGWINTILAGQKRIAGRLSIKQPILALTSKRHIATTTWSDELLEVDNVLDLEHTWPLIESLGDDVTLCKIDKAVHDVVFSRRSARHEAYDAITRWIQAKL</sequence>
<dbReference type="AlphaFoldDB" id="A0A4Q9UZM7"/>
<name>A0A4Q9UZM7_9ACTO</name>
<protein>
    <submittedName>
        <fullName evidence="2">Alpha/beta fold hydrolase</fullName>
    </submittedName>
</protein>
<organism evidence="2 3">
    <name type="scientific">Arcanobacterium bovis</name>
    <dbReference type="NCBI Taxonomy" id="2529275"/>
    <lineage>
        <taxon>Bacteria</taxon>
        <taxon>Bacillati</taxon>
        <taxon>Actinomycetota</taxon>
        <taxon>Actinomycetes</taxon>
        <taxon>Actinomycetales</taxon>
        <taxon>Actinomycetaceae</taxon>
        <taxon>Arcanobacterium</taxon>
    </lineage>
</organism>
<dbReference type="Pfam" id="PF12146">
    <property type="entry name" value="Hydrolase_4"/>
    <property type="match status" value="1"/>
</dbReference>
<feature type="domain" description="Serine aminopeptidase S33" evidence="1">
    <location>
        <begin position="59"/>
        <end position="209"/>
    </location>
</feature>
<dbReference type="RefSeq" id="WP_131281281.1">
    <property type="nucleotide sequence ID" value="NZ_JBHSLR010000006.1"/>
</dbReference>
<dbReference type="EMBL" id="SJDT01000004">
    <property type="protein sequence ID" value="TBW21479.1"/>
    <property type="molecule type" value="Genomic_DNA"/>
</dbReference>
<dbReference type="SUPFAM" id="SSF53474">
    <property type="entry name" value="alpha/beta-Hydrolases"/>
    <property type="match status" value="1"/>
</dbReference>
<keyword evidence="2" id="KW-0378">Hydrolase</keyword>
<comment type="caution">
    <text evidence="2">The sequence shown here is derived from an EMBL/GenBank/DDBJ whole genome shotgun (WGS) entry which is preliminary data.</text>
</comment>
<accession>A0A4Q9UZM7</accession>
<dbReference type="Gene3D" id="3.40.50.1820">
    <property type="entry name" value="alpha/beta hydrolase"/>
    <property type="match status" value="1"/>
</dbReference>
<reference evidence="2 3" key="1">
    <citation type="submission" date="2019-02" db="EMBL/GenBank/DDBJ databases">
        <title>Arcanobacterium bovis sp. nov., isolated from the milk of a cow with mastitis.</title>
        <authorList>
            <person name="Sammra O."/>
            <person name="Foster G."/>
            <person name="Hassan A."/>
            <person name="Alssahen M."/>
            <person name="Laemmler C."/>
            <person name="Borowiak M."/>
            <person name="Malorny B."/>
            <person name="Abdulmawjood A."/>
        </authorList>
    </citation>
    <scope>NUCLEOTIDE SEQUENCE [LARGE SCALE GENOMIC DNA]</scope>
    <source>
        <strain evidence="2 3">C605018/01/1</strain>
    </source>
</reference>
<proteinExistence type="predicted"/>
<dbReference type="GO" id="GO:0016787">
    <property type="term" value="F:hydrolase activity"/>
    <property type="evidence" value="ECO:0007669"/>
    <property type="project" value="UniProtKB-KW"/>
</dbReference>
<dbReference type="InterPro" id="IPR029058">
    <property type="entry name" value="AB_hydrolase_fold"/>
</dbReference>
<dbReference type="InterPro" id="IPR022742">
    <property type="entry name" value="Hydrolase_4"/>
</dbReference>
<dbReference type="OrthoDB" id="9801217at2"/>
<keyword evidence="3" id="KW-1185">Reference proteome</keyword>
<gene>
    <name evidence="2" type="ORF">EZJ44_05930</name>
</gene>
<dbReference type="InterPro" id="IPR051044">
    <property type="entry name" value="MAG_DAG_Lipase"/>
</dbReference>
<evidence type="ECO:0000259" key="1">
    <source>
        <dbReference type="Pfam" id="PF12146"/>
    </source>
</evidence>
<dbReference type="PANTHER" id="PTHR11614">
    <property type="entry name" value="PHOSPHOLIPASE-RELATED"/>
    <property type="match status" value="1"/>
</dbReference>
<evidence type="ECO:0000313" key="2">
    <source>
        <dbReference type="EMBL" id="TBW21479.1"/>
    </source>
</evidence>